<feature type="region of interest" description="Disordered" evidence="1">
    <location>
        <begin position="42"/>
        <end position="64"/>
    </location>
</feature>
<dbReference type="AlphaFoldDB" id="A0A9I9ECE6"/>
<dbReference type="Gramene" id="MELO3C031800.2.1">
    <property type="protein sequence ID" value="MELO3C031800.2.1"/>
    <property type="gene ID" value="MELO3C031800.2"/>
</dbReference>
<name>A0A9I9ECE6_CUCME</name>
<accession>A0A9I9ECE6</accession>
<dbReference type="EnsemblPlants" id="MELO3C031800.2.1">
    <property type="protein sequence ID" value="MELO3C031800.2.1"/>
    <property type="gene ID" value="MELO3C031800.2"/>
</dbReference>
<feature type="compositionally biased region" description="Polar residues" evidence="1">
    <location>
        <begin position="1"/>
        <end position="17"/>
    </location>
</feature>
<feature type="region of interest" description="Disordered" evidence="1">
    <location>
        <begin position="1"/>
        <end position="27"/>
    </location>
</feature>
<evidence type="ECO:0000256" key="1">
    <source>
        <dbReference type="SAM" id="MobiDB-lite"/>
    </source>
</evidence>
<protein>
    <submittedName>
        <fullName evidence="2">Uncharacterized protein</fullName>
    </submittedName>
</protein>
<organism evidence="2">
    <name type="scientific">Cucumis melo</name>
    <name type="common">Muskmelon</name>
    <dbReference type="NCBI Taxonomy" id="3656"/>
    <lineage>
        <taxon>Eukaryota</taxon>
        <taxon>Viridiplantae</taxon>
        <taxon>Streptophyta</taxon>
        <taxon>Embryophyta</taxon>
        <taxon>Tracheophyta</taxon>
        <taxon>Spermatophyta</taxon>
        <taxon>Magnoliopsida</taxon>
        <taxon>eudicotyledons</taxon>
        <taxon>Gunneridae</taxon>
        <taxon>Pentapetalae</taxon>
        <taxon>rosids</taxon>
        <taxon>fabids</taxon>
        <taxon>Cucurbitales</taxon>
        <taxon>Cucurbitaceae</taxon>
        <taxon>Benincaseae</taxon>
        <taxon>Cucumis</taxon>
    </lineage>
</organism>
<reference evidence="2" key="1">
    <citation type="submission" date="2023-03" db="UniProtKB">
        <authorList>
            <consortium name="EnsemblPlants"/>
        </authorList>
    </citation>
    <scope>IDENTIFICATION</scope>
</reference>
<evidence type="ECO:0000313" key="2">
    <source>
        <dbReference type="EnsemblPlants" id="MELO3C031800.2.1"/>
    </source>
</evidence>
<proteinExistence type="predicted"/>
<sequence>MVETNTAEHNLSTLSNHINEKTKGKSEIPSNYQHIARVQLQQQQAHYPEKGNMIPRGTKKSPDT</sequence>